<dbReference type="GO" id="GO:0004519">
    <property type="term" value="F:endonuclease activity"/>
    <property type="evidence" value="ECO:0007669"/>
    <property type="project" value="InterPro"/>
</dbReference>
<evidence type="ECO:0000313" key="1">
    <source>
        <dbReference type="EMBL" id="BAH12117.1"/>
    </source>
</evidence>
<dbReference type="Pfam" id="PF04031">
    <property type="entry name" value="Las1"/>
    <property type="match status" value="1"/>
</dbReference>
<reference evidence="1" key="1">
    <citation type="submission" date="2007-10" db="EMBL/GenBank/DDBJ databases">
        <title>NEDO human cDNA sequencing project focused on splicing variants.</title>
        <authorList>
            <person name="Wakamatsu A."/>
            <person name="Yamamoto J."/>
            <person name="Kimura K."/>
            <person name="Ishii S."/>
            <person name="Watanabe K."/>
            <person name="Sugiyama A."/>
            <person name="Murakawa K."/>
            <person name="Kaida T."/>
            <person name="Tsuchiya K."/>
            <person name="Fukuzumi Y."/>
            <person name="Kumagai A."/>
            <person name="Oishi Y."/>
            <person name="Yamamoto S."/>
            <person name="Ono Y."/>
            <person name="Komori Y."/>
            <person name="Yamazaki M."/>
            <person name="Kisu Y."/>
            <person name="Nishikawa T."/>
            <person name="Sugano S."/>
            <person name="Nomura N."/>
            <person name="Isogai T."/>
        </authorList>
    </citation>
    <scope>NUCLEOTIDE SEQUENCE</scope>
    <source>
        <tissue evidence="1">Hippocampus</tissue>
    </source>
</reference>
<sequence length="197" mass="21874">MSWESGAGPGLGSQGMDLVWSAWYGKCVKGKGSLPLSAHGIVVAWLSRAEWDQVTVYLFCDDHKLQRYALNRITVWRSRSGNELPLAVASTADLIRCKLLDVTGGLGTDELRLLYGMALVRFVNLISERKTKFAKVPLKCLALSGRNARRFSAGQWEARRGWRLFNCSASLDWPRMVESCLGSPCWASPQLLRIPGS</sequence>
<dbReference type="PeptideAtlas" id="B7Z381"/>
<name>B7Z381_HUMAN</name>
<organism evidence="1">
    <name type="scientific">Homo sapiens</name>
    <name type="common">Human</name>
    <dbReference type="NCBI Taxonomy" id="9606"/>
    <lineage>
        <taxon>Eukaryota</taxon>
        <taxon>Metazoa</taxon>
        <taxon>Chordata</taxon>
        <taxon>Craniata</taxon>
        <taxon>Vertebrata</taxon>
        <taxon>Euteleostomi</taxon>
        <taxon>Mammalia</taxon>
        <taxon>Eutheria</taxon>
        <taxon>Euarchontoglires</taxon>
        <taxon>Primates</taxon>
        <taxon>Haplorrhini</taxon>
        <taxon>Catarrhini</taxon>
        <taxon>Hominidae</taxon>
        <taxon>Homo</taxon>
    </lineage>
</organism>
<dbReference type="AlphaFoldDB" id="B7Z381"/>
<dbReference type="InterPro" id="IPR007174">
    <property type="entry name" value="Las1"/>
</dbReference>
<proteinExistence type="evidence at transcript level"/>
<accession>B7Z381</accession>
<protein>
    <submittedName>
        <fullName evidence="1">cDNA FLJ55066, highly similar to LAS1-like protein</fullName>
    </submittedName>
</protein>
<dbReference type="PANTHER" id="PTHR15002">
    <property type="entry name" value="RIBOSOMAL BIOGENESIS PROTEIN LAS1L"/>
    <property type="match status" value="1"/>
</dbReference>
<dbReference type="GO" id="GO:0006364">
    <property type="term" value="P:rRNA processing"/>
    <property type="evidence" value="ECO:0007669"/>
    <property type="project" value="InterPro"/>
</dbReference>
<dbReference type="PANTHER" id="PTHR15002:SF0">
    <property type="entry name" value="RIBOSOMAL BIOGENESIS PROTEIN LAS1L"/>
    <property type="match status" value="1"/>
</dbReference>
<dbReference type="EMBL" id="AK295591">
    <property type="protein sequence ID" value="BAH12117.1"/>
    <property type="molecule type" value="mRNA"/>
</dbReference>
<dbReference type="GO" id="GO:0090730">
    <property type="term" value="C:Las1 complex"/>
    <property type="evidence" value="ECO:0007669"/>
    <property type="project" value="InterPro"/>
</dbReference>